<name>A0A1N7MJ06_9BACL</name>
<accession>A0A1N7MJ06</accession>
<keyword evidence="7" id="KW-1185">Reference proteome</keyword>
<dbReference type="CDD" id="cd02440">
    <property type="entry name" value="AdoMet_MTases"/>
    <property type="match status" value="1"/>
</dbReference>
<evidence type="ECO:0000256" key="1">
    <source>
        <dbReference type="ARBA" id="ARBA00007867"/>
    </source>
</evidence>
<feature type="domain" description="PABS" evidence="5">
    <location>
        <begin position="1"/>
        <end position="217"/>
    </location>
</feature>
<dbReference type="PROSITE" id="PS51006">
    <property type="entry name" value="PABS_2"/>
    <property type="match status" value="1"/>
</dbReference>
<dbReference type="PANTHER" id="PTHR43317:SF3">
    <property type="entry name" value="BLR2883 PROTEIN"/>
    <property type="match status" value="1"/>
</dbReference>
<dbReference type="PANTHER" id="PTHR43317">
    <property type="entry name" value="THERMOSPERMINE SYNTHASE ACAULIS5"/>
    <property type="match status" value="1"/>
</dbReference>
<dbReference type="AlphaFoldDB" id="A0A1N7MJ06"/>
<evidence type="ECO:0000256" key="3">
    <source>
        <dbReference type="ARBA" id="ARBA00023115"/>
    </source>
</evidence>
<reference evidence="7" key="1">
    <citation type="submission" date="2017-01" db="EMBL/GenBank/DDBJ databases">
        <authorList>
            <person name="Varghese N."/>
            <person name="Submissions S."/>
        </authorList>
    </citation>
    <scope>NUCLEOTIDE SEQUENCE [LARGE SCALE GENOMIC DNA]</scope>
    <source>
        <strain evidence="7">DSM 45196</strain>
    </source>
</reference>
<sequence length="217" mass="24735">MPLSELPEVIERCQTPRGELQLQRRGRHFELISNGTFLMATYNGDSERALIRSALQNHYSPRRVLIGGLGVGFSLAEALLDPEVDRVTVVEIEPLVIRWYREYFCQHSRNSLEDPRTRLIQADLVEWIGQAKESFDVISLDIDNGPDWTVVESNRGLYTENGIQRLKRLLAPDGIISFWSASPADAFKNRLESFFRVETIAVPHFSGSPDYLFLARA</sequence>
<organism evidence="6 7">
    <name type="scientific">Kroppenstedtia eburnea</name>
    <dbReference type="NCBI Taxonomy" id="714067"/>
    <lineage>
        <taxon>Bacteria</taxon>
        <taxon>Bacillati</taxon>
        <taxon>Bacillota</taxon>
        <taxon>Bacilli</taxon>
        <taxon>Bacillales</taxon>
        <taxon>Thermoactinomycetaceae</taxon>
        <taxon>Kroppenstedtia</taxon>
    </lineage>
</organism>
<keyword evidence="3 4" id="KW-0620">Polyamine biosynthesis</keyword>
<dbReference type="GO" id="GO:0016740">
    <property type="term" value="F:transferase activity"/>
    <property type="evidence" value="ECO:0007669"/>
    <property type="project" value="UniProtKB-UniRule"/>
</dbReference>
<dbReference type="SUPFAM" id="SSF53335">
    <property type="entry name" value="S-adenosyl-L-methionine-dependent methyltransferases"/>
    <property type="match status" value="1"/>
</dbReference>
<dbReference type="RefSeq" id="WP_076525180.1">
    <property type="nucleotide sequence ID" value="NZ_CP048103.1"/>
</dbReference>
<dbReference type="EMBL" id="FTOD01000006">
    <property type="protein sequence ID" value="SIS86164.1"/>
    <property type="molecule type" value="Genomic_DNA"/>
</dbReference>
<proteinExistence type="inferred from homology"/>
<dbReference type="Gene3D" id="3.40.50.150">
    <property type="entry name" value="Vaccinia Virus protein VP39"/>
    <property type="match status" value="1"/>
</dbReference>
<keyword evidence="2 4" id="KW-0808">Transferase</keyword>
<feature type="active site" description="Proton acceptor" evidence="4">
    <location>
        <position position="141"/>
    </location>
</feature>
<dbReference type="Pfam" id="PF01564">
    <property type="entry name" value="Spermine_synth"/>
    <property type="match status" value="1"/>
</dbReference>
<dbReference type="GO" id="GO:0006596">
    <property type="term" value="P:polyamine biosynthetic process"/>
    <property type="evidence" value="ECO:0007669"/>
    <property type="project" value="UniProtKB-UniRule"/>
</dbReference>
<evidence type="ECO:0000313" key="6">
    <source>
        <dbReference type="EMBL" id="SIS86164.1"/>
    </source>
</evidence>
<dbReference type="InterPro" id="IPR030374">
    <property type="entry name" value="PABS"/>
</dbReference>
<dbReference type="Proteomes" id="UP000186795">
    <property type="component" value="Unassembled WGS sequence"/>
</dbReference>
<comment type="similarity">
    <text evidence="1">Belongs to the spermidine/spermine synthase family.</text>
</comment>
<protein>
    <submittedName>
        <fullName evidence="6">Spermine/spermidine synthase</fullName>
    </submittedName>
</protein>
<evidence type="ECO:0000313" key="7">
    <source>
        <dbReference type="Proteomes" id="UP000186795"/>
    </source>
</evidence>
<evidence type="ECO:0000256" key="2">
    <source>
        <dbReference type="ARBA" id="ARBA00022679"/>
    </source>
</evidence>
<dbReference type="InterPro" id="IPR029063">
    <property type="entry name" value="SAM-dependent_MTases_sf"/>
</dbReference>
<evidence type="ECO:0000256" key="4">
    <source>
        <dbReference type="PROSITE-ProRule" id="PRU00354"/>
    </source>
</evidence>
<gene>
    <name evidence="6" type="ORF">SAMN05421790_106134</name>
</gene>
<evidence type="ECO:0000259" key="5">
    <source>
        <dbReference type="PROSITE" id="PS51006"/>
    </source>
</evidence>